<name>A0A7R9DMS8_TIMPO</name>
<evidence type="ECO:0000313" key="2">
    <source>
        <dbReference type="EMBL" id="CAD7416708.1"/>
    </source>
</evidence>
<dbReference type="PANTHER" id="PTHR23140">
    <property type="entry name" value="RNA PROCESSING PROTEIN LD23810P"/>
    <property type="match status" value="1"/>
</dbReference>
<dbReference type="EMBL" id="OD011725">
    <property type="protein sequence ID" value="CAD7416708.1"/>
    <property type="molecule type" value="Genomic_DNA"/>
</dbReference>
<organism evidence="2">
    <name type="scientific">Timema poppense</name>
    <name type="common">Walking stick</name>
    <dbReference type="NCBI Taxonomy" id="170557"/>
    <lineage>
        <taxon>Eukaryota</taxon>
        <taxon>Metazoa</taxon>
        <taxon>Ecdysozoa</taxon>
        <taxon>Arthropoda</taxon>
        <taxon>Hexapoda</taxon>
        <taxon>Insecta</taxon>
        <taxon>Pterygota</taxon>
        <taxon>Neoptera</taxon>
        <taxon>Polyneoptera</taxon>
        <taxon>Phasmatodea</taxon>
        <taxon>Timematodea</taxon>
        <taxon>Timematoidea</taxon>
        <taxon>Timematidae</taxon>
        <taxon>Timema</taxon>
    </lineage>
</organism>
<evidence type="ECO:0000256" key="1">
    <source>
        <dbReference type="SAM" id="Phobius"/>
    </source>
</evidence>
<feature type="transmembrane region" description="Helical" evidence="1">
    <location>
        <begin position="98"/>
        <end position="117"/>
    </location>
</feature>
<accession>A0A7R9DMS8</accession>
<dbReference type="AlphaFoldDB" id="A0A7R9DMS8"/>
<keyword evidence="1" id="KW-0812">Transmembrane</keyword>
<gene>
    <name evidence="2" type="ORF">TPSB3V08_LOCUS11244</name>
</gene>
<proteinExistence type="predicted"/>
<sequence length="145" mass="16143">MVIPDRTPHSCFSKRQMLAWAPGKGVKGKEWKDYWEVELGVSYIPWDKMSQEPDLLDILEEGGMIDEETVPGYLRSVEQLNTTNALANYATEASLEHFIAVNLLLLIISAGSIISFADHANADSLLLIGLIIVADLLFYGKYKLA</sequence>
<reference evidence="2" key="1">
    <citation type="submission" date="2020-11" db="EMBL/GenBank/DDBJ databases">
        <authorList>
            <person name="Tran Van P."/>
        </authorList>
    </citation>
    <scope>NUCLEOTIDE SEQUENCE</scope>
</reference>
<keyword evidence="1" id="KW-0472">Membrane</keyword>
<dbReference type="GO" id="GO:0003723">
    <property type="term" value="F:RNA binding"/>
    <property type="evidence" value="ECO:0007669"/>
    <property type="project" value="TreeGrafter"/>
</dbReference>
<protein>
    <submittedName>
        <fullName evidence="2">Uncharacterized protein</fullName>
    </submittedName>
</protein>
<dbReference type="PANTHER" id="PTHR23140:SF4">
    <property type="entry name" value="PROTEIN CBR-NRD-1"/>
    <property type="match status" value="1"/>
</dbReference>
<dbReference type="InterPro" id="IPR051485">
    <property type="entry name" value="SR-CTD_assoc_factor"/>
</dbReference>
<keyword evidence="1" id="KW-1133">Transmembrane helix</keyword>
<dbReference type="GO" id="GO:0005634">
    <property type="term" value="C:nucleus"/>
    <property type="evidence" value="ECO:0007669"/>
    <property type="project" value="TreeGrafter"/>
</dbReference>
<feature type="transmembrane region" description="Helical" evidence="1">
    <location>
        <begin position="124"/>
        <end position="142"/>
    </location>
</feature>